<dbReference type="InterPro" id="IPR018392">
    <property type="entry name" value="LysM"/>
</dbReference>
<dbReference type="SUPFAM" id="SSF54106">
    <property type="entry name" value="LysM domain"/>
    <property type="match status" value="1"/>
</dbReference>
<sequence length="102" mass="11482">MRSRKYRIKSKFRFTTAIAVTFILLGFMTNTVLGLNDASSLTRLQPPIEVQIAPGDSLWALASEYGPDHTDIREVINDICKLNQIAAEHLYPGQMILIPDYS</sequence>
<feature type="domain" description="LysM" evidence="1">
    <location>
        <begin position="48"/>
        <end position="98"/>
    </location>
</feature>
<dbReference type="AlphaFoldDB" id="A0A858BWZ3"/>
<protein>
    <submittedName>
        <fullName evidence="2">LysM peptidoglycan-binding domain-containing protein</fullName>
    </submittedName>
</protein>
<accession>A0A858BWZ3</accession>
<dbReference type="CDD" id="cd00118">
    <property type="entry name" value="LysM"/>
    <property type="match status" value="1"/>
</dbReference>
<dbReference type="Pfam" id="PF01476">
    <property type="entry name" value="LysM"/>
    <property type="match status" value="1"/>
</dbReference>
<name>A0A858BWZ3_9FIRM</name>
<dbReference type="RefSeq" id="WP_163066663.1">
    <property type="nucleotide sequence ID" value="NZ_CP048649.1"/>
</dbReference>
<dbReference type="EMBL" id="CP048649">
    <property type="protein sequence ID" value="QIB69420.1"/>
    <property type="molecule type" value="Genomic_DNA"/>
</dbReference>
<proteinExistence type="predicted"/>
<evidence type="ECO:0000259" key="1">
    <source>
        <dbReference type="PROSITE" id="PS51782"/>
    </source>
</evidence>
<evidence type="ECO:0000313" key="3">
    <source>
        <dbReference type="Proteomes" id="UP000466848"/>
    </source>
</evidence>
<reference evidence="2 3" key="1">
    <citation type="submission" date="2020-02" db="EMBL/GenBank/DDBJ databases">
        <authorList>
            <person name="Kim Y.B."/>
            <person name="Roh S.W."/>
        </authorList>
    </citation>
    <scope>NUCLEOTIDE SEQUENCE [LARGE SCALE GENOMIC DNA]</scope>
    <source>
        <strain evidence="2 3">DSM 103574</strain>
    </source>
</reference>
<gene>
    <name evidence="2" type="ORF">Ami103574_08795</name>
</gene>
<evidence type="ECO:0000313" key="2">
    <source>
        <dbReference type="EMBL" id="QIB69420.1"/>
    </source>
</evidence>
<organism evidence="2 3">
    <name type="scientific">Aminipila butyrica</name>
    <dbReference type="NCBI Taxonomy" id="433296"/>
    <lineage>
        <taxon>Bacteria</taxon>
        <taxon>Bacillati</taxon>
        <taxon>Bacillota</taxon>
        <taxon>Clostridia</taxon>
        <taxon>Peptostreptococcales</taxon>
        <taxon>Anaerovoracaceae</taxon>
        <taxon>Aminipila</taxon>
    </lineage>
</organism>
<dbReference type="Gene3D" id="3.10.350.10">
    <property type="entry name" value="LysM domain"/>
    <property type="match status" value="1"/>
</dbReference>
<dbReference type="KEGG" id="abut:Ami103574_08795"/>
<keyword evidence="3" id="KW-1185">Reference proteome</keyword>
<dbReference type="PROSITE" id="PS51782">
    <property type="entry name" value="LYSM"/>
    <property type="match status" value="1"/>
</dbReference>
<dbReference type="Proteomes" id="UP000466848">
    <property type="component" value="Chromosome"/>
</dbReference>
<dbReference type="InterPro" id="IPR036779">
    <property type="entry name" value="LysM_dom_sf"/>
</dbReference>
<dbReference type="SMART" id="SM00257">
    <property type="entry name" value="LysM"/>
    <property type="match status" value="1"/>
</dbReference>